<name>A0A0E9XF40_ANGAN</name>
<dbReference type="EMBL" id="GBXM01008294">
    <property type="protein sequence ID" value="JAI00284.1"/>
    <property type="molecule type" value="Transcribed_RNA"/>
</dbReference>
<dbReference type="AlphaFoldDB" id="A0A0E9XF40"/>
<accession>A0A0E9XF40</accession>
<evidence type="ECO:0000313" key="1">
    <source>
        <dbReference type="EMBL" id="JAI00284.1"/>
    </source>
</evidence>
<reference evidence="1" key="2">
    <citation type="journal article" date="2015" name="Fish Shellfish Immunol.">
        <title>Early steps in the European eel (Anguilla anguilla)-Vibrio vulnificus interaction in the gills: Role of the RtxA13 toxin.</title>
        <authorList>
            <person name="Callol A."/>
            <person name="Pajuelo D."/>
            <person name="Ebbesson L."/>
            <person name="Teles M."/>
            <person name="MacKenzie S."/>
            <person name="Amaro C."/>
        </authorList>
    </citation>
    <scope>NUCLEOTIDE SEQUENCE</scope>
</reference>
<organism evidence="1">
    <name type="scientific">Anguilla anguilla</name>
    <name type="common">European freshwater eel</name>
    <name type="synonym">Muraena anguilla</name>
    <dbReference type="NCBI Taxonomy" id="7936"/>
    <lineage>
        <taxon>Eukaryota</taxon>
        <taxon>Metazoa</taxon>
        <taxon>Chordata</taxon>
        <taxon>Craniata</taxon>
        <taxon>Vertebrata</taxon>
        <taxon>Euteleostomi</taxon>
        <taxon>Actinopterygii</taxon>
        <taxon>Neopterygii</taxon>
        <taxon>Teleostei</taxon>
        <taxon>Anguilliformes</taxon>
        <taxon>Anguillidae</taxon>
        <taxon>Anguilla</taxon>
    </lineage>
</organism>
<sequence>MFICTGRQRVRLTLKSPHRKIPIEERAFPSSWKLRTFR</sequence>
<reference evidence="1" key="1">
    <citation type="submission" date="2014-11" db="EMBL/GenBank/DDBJ databases">
        <authorList>
            <person name="Amaro Gonzalez C."/>
        </authorList>
    </citation>
    <scope>NUCLEOTIDE SEQUENCE</scope>
</reference>
<protein>
    <submittedName>
        <fullName evidence="1">Uncharacterized protein</fullName>
    </submittedName>
</protein>
<proteinExistence type="predicted"/>